<organism evidence="2 3">
    <name type="scientific">Novosphingobium barchaimii LL02</name>
    <dbReference type="NCBI Taxonomy" id="1114963"/>
    <lineage>
        <taxon>Bacteria</taxon>
        <taxon>Pseudomonadati</taxon>
        <taxon>Pseudomonadota</taxon>
        <taxon>Alphaproteobacteria</taxon>
        <taxon>Sphingomonadales</taxon>
        <taxon>Sphingomonadaceae</taxon>
        <taxon>Novosphingobium</taxon>
    </lineage>
</organism>
<accession>A0A0J7YA16</accession>
<dbReference type="EMBL" id="JACU01000001">
    <property type="protein sequence ID" value="KMS60447.1"/>
    <property type="molecule type" value="Genomic_DNA"/>
</dbReference>
<protein>
    <submittedName>
        <fullName evidence="2">Uncharacterized protein</fullName>
    </submittedName>
</protein>
<feature type="region of interest" description="Disordered" evidence="1">
    <location>
        <begin position="29"/>
        <end position="68"/>
    </location>
</feature>
<sequence>MAIYADKRDGKLTGRFRVELQNGTERYRKRHDSMAEAEADEGRVKAAWDAGESAKDAAPLPSAKRRAA</sequence>
<dbReference type="Proteomes" id="UP000052268">
    <property type="component" value="Unassembled WGS sequence"/>
</dbReference>
<proteinExistence type="predicted"/>
<evidence type="ECO:0000313" key="3">
    <source>
        <dbReference type="Proteomes" id="UP000052268"/>
    </source>
</evidence>
<evidence type="ECO:0000313" key="2">
    <source>
        <dbReference type="EMBL" id="KMS60447.1"/>
    </source>
</evidence>
<dbReference type="AlphaFoldDB" id="A0A0J7YA16"/>
<keyword evidence="3" id="KW-1185">Reference proteome</keyword>
<comment type="caution">
    <text evidence="2">The sequence shown here is derived from an EMBL/GenBank/DDBJ whole genome shotgun (WGS) entry which is preliminary data.</text>
</comment>
<dbReference type="RefSeq" id="WP_059149651.1">
    <property type="nucleotide sequence ID" value="NZ_KQ130452.1"/>
</dbReference>
<evidence type="ECO:0000256" key="1">
    <source>
        <dbReference type="SAM" id="MobiDB-lite"/>
    </source>
</evidence>
<gene>
    <name evidence="2" type="ORF">V474_00605</name>
</gene>
<name>A0A0J7YA16_9SPHN</name>
<reference evidence="2 3" key="1">
    <citation type="journal article" date="2015" name="G3 (Bethesda)">
        <title>Insights into Ongoing Evolution of the Hexachlorocyclohexane Catabolic Pathway from Comparative Genomics of Ten Sphingomonadaceae Strains.</title>
        <authorList>
            <person name="Pearce S.L."/>
            <person name="Oakeshott J.G."/>
            <person name="Pandey G."/>
        </authorList>
    </citation>
    <scope>NUCLEOTIDE SEQUENCE [LARGE SCALE GENOMIC DNA]</scope>
    <source>
        <strain evidence="2 3">LL02</strain>
    </source>
</reference>
<dbReference type="PATRIC" id="fig|1114963.3.peg.120"/>